<evidence type="ECO:0000313" key="3">
    <source>
        <dbReference type="EMBL" id="KAF2459935.1"/>
    </source>
</evidence>
<protein>
    <recommendedName>
        <fullName evidence="2">DUF7924 domain-containing protein</fullName>
    </recommendedName>
</protein>
<feature type="region of interest" description="Disordered" evidence="1">
    <location>
        <begin position="22"/>
        <end position="71"/>
    </location>
</feature>
<evidence type="ECO:0000259" key="2">
    <source>
        <dbReference type="Pfam" id="PF25545"/>
    </source>
</evidence>
<reference evidence="3" key="1">
    <citation type="journal article" date="2020" name="Stud. Mycol.">
        <title>101 Dothideomycetes genomes: a test case for predicting lifestyles and emergence of pathogens.</title>
        <authorList>
            <person name="Haridas S."/>
            <person name="Albert R."/>
            <person name="Binder M."/>
            <person name="Bloem J."/>
            <person name="Labutti K."/>
            <person name="Salamov A."/>
            <person name="Andreopoulos B."/>
            <person name="Baker S."/>
            <person name="Barry K."/>
            <person name="Bills G."/>
            <person name="Bluhm B."/>
            <person name="Cannon C."/>
            <person name="Castanera R."/>
            <person name="Culley D."/>
            <person name="Daum C."/>
            <person name="Ezra D."/>
            <person name="Gonzalez J."/>
            <person name="Henrissat B."/>
            <person name="Kuo A."/>
            <person name="Liang C."/>
            <person name="Lipzen A."/>
            <person name="Lutzoni F."/>
            <person name="Magnuson J."/>
            <person name="Mondo S."/>
            <person name="Nolan M."/>
            <person name="Ohm R."/>
            <person name="Pangilinan J."/>
            <person name="Park H.-J."/>
            <person name="Ramirez L."/>
            <person name="Alfaro M."/>
            <person name="Sun H."/>
            <person name="Tritt A."/>
            <person name="Yoshinaga Y."/>
            <person name="Zwiers L.-H."/>
            <person name="Turgeon B."/>
            <person name="Goodwin S."/>
            <person name="Spatafora J."/>
            <person name="Crous P."/>
            <person name="Grigoriev I."/>
        </authorList>
    </citation>
    <scope>NUCLEOTIDE SEQUENCE</scope>
    <source>
        <strain evidence="3">ATCC 16933</strain>
    </source>
</reference>
<dbReference type="Proteomes" id="UP000799766">
    <property type="component" value="Unassembled WGS sequence"/>
</dbReference>
<gene>
    <name evidence="3" type="ORF">BDY21DRAFT_281486</name>
</gene>
<dbReference type="AlphaFoldDB" id="A0A6A6P7H8"/>
<dbReference type="InterPro" id="IPR057684">
    <property type="entry name" value="DUF7924"/>
</dbReference>
<evidence type="ECO:0000256" key="1">
    <source>
        <dbReference type="SAM" id="MobiDB-lite"/>
    </source>
</evidence>
<dbReference type="Pfam" id="PF25545">
    <property type="entry name" value="DUF7924"/>
    <property type="match status" value="1"/>
</dbReference>
<accession>A0A6A6P7H8</accession>
<evidence type="ECO:0000313" key="4">
    <source>
        <dbReference type="Proteomes" id="UP000799766"/>
    </source>
</evidence>
<proteinExistence type="predicted"/>
<keyword evidence="4" id="KW-1185">Reference proteome</keyword>
<feature type="domain" description="DUF7924" evidence="2">
    <location>
        <begin position="58"/>
        <end position="253"/>
    </location>
</feature>
<sequence length="268" mass="29493">MQKAIPRKRPFTDNLQYRTLETVVSPQSTDPLPIHFSEATSADLDQDPPSEGKSQIEPESGSTPRRPDPDVFFGLADEAITKGLVLRGFPPTESSRYLRTLQHKKGVLSSEPTQRSCGLRFPFFVFEGKSAATSGNIYKAENQAAGAGACALKILADLDTLALPAMQGTIPSTSSSQPSTFVGPSRALFFSLTTQGPLMELWVHYKQPQNALGNFHSYCFFDGRNTHWDRTQEFVRRLKAIVDWACTAYIESVLEKLSSCATNGVGLR</sequence>
<dbReference type="OrthoDB" id="5372703at2759"/>
<name>A0A6A6P7H8_9PEZI</name>
<dbReference type="EMBL" id="MU001674">
    <property type="protein sequence ID" value="KAF2459935.1"/>
    <property type="molecule type" value="Genomic_DNA"/>
</dbReference>
<organism evidence="3 4">
    <name type="scientific">Lineolata rhizophorae</name>
    <dbReference type="NCBI Taxonomy" id="578093"/>
    <lineage>
        <taxon>Eukaryota</taxon>
        <taxon>Fungi</taxon>
        <taxon>Dikarya</taxon>
        <taxon>Ascomycota</taxon>
        <taxon>Pezizomycotina</taxon>
        <taxon>Dothideomycetes</taxon>
        <taxon>Dothideomycetes incertae sedis</taxon>
        <taxon>Lineolatales</taxon>
        <taxon>Lineolataceae</taxon>
        <taxon>Lineolata</taxon>
    </lineage>
</organism>